<dbReference type="SUPFAM" id="SSF110014">
    <property type="entry name" value="Her-1"/>
    <property type="match status" value="1"/>
</dbReference>
<evidence type="ECO:0000313" key="3">
    <source>
        <dbReference type="Proteomes" id="UP000605970"/>
    </source>
</evidence>
<evidence type="ECO:0000313" key="2">
    <source>
        <dbReference type="EMBL" id="KAF7636131.1"/>
    </source>
</evidence>
<comment type="caution">
    <text evidence="2">The sequence shown here is derived from an EMBL/GenBank/DDBJ whole genome shotgun (WGS) entry which is preliminary data.</text>
</comment>
<keyword evidence="3" id="KW-1185">Reference proteome</keyword>
<feature type="signal peptide" evidence="1">
    <location>
        <begin position="1"/>
        <end position="18"/>
    </location>
</feature>
<organism evidence="2 3">
    <name type="scientific">Meloidogyne graminicola</name>
    <dbReference type="NCBI Taxonomy" id="189291"/>
    <lineage>
        <taxon>Eukaryota</taxon>
        <taxon>Metazoa</taxon>
        <taxon>Ecdysozoa</taxon>
        <taxon>Nematoda</taxon>
        <taxon>Chromadorea</taxon>
        <taxon>Rhabditida</taxon>
        <taxon>Tylenchina</taxon>
        <taxon>Tylenchomorpha</taxon>
        <taxon>Tylenchoidea</taxon>
        <taxon>Meloidogynidae</taxon>
        <taxon>Meloidogyninae</taxon>
        <taxon>Meloidogyne</taxon>
    </lineage>
</organism>
<name>A0A8S9ZSL3_9BILA</name>
<evidence type="ECO:0000256" key="1">
    <source>
        <dbReference type="SAM" id="SignalP"/>
    </source>
</evidence>
<keyword evidence="1" id="KW-0732">Signal</keyword>
<dbReference type="Proteomes" id="UP000605970">
    <property type="component" value="Unassembled WGS sequence"/>
</dbReference>
<gene>
    <name evidence="2" type="ORF">Mgra_00004390</name>
</gene>
<dbReference type="AlphaFoldDB" id="A0A8S9ZSL3"/>
<protein>
    <recommendedName>
        <fullName evidence="4">DB domain-containing protein</fullName>
    </recommendedName>
</protein>
<proteinExistence type="predicted"/>
<reference evidence="2" key="1">
    <citation type="journal article" date="2020" name="Ecol. Evol.">
        <title>Genome structure and content of the rice root-knot nematode (Meloidogyne graminicola).</title>
        <authorList>
            <person name="Phan N.T."/>
            <person name="Danchin E.G.J."/>
            <person name="Klopp C."/>
            <person name="Perfus-Barbeoch L."/>
            <person name="Kozlowski D.K."/>
            <person name="Koutsovoulos G.D."/>
            <person name="Lopez-Roques C."/>
            <person name="Bouchez O."/>
            <person name="Zahm M."/>
            <person name="Besnard G."/>
            <person name="Bellafiore S."/>
        </authorList>
    </citation>
    <scope>NUCLEOTIDE SEQUENCE</scope>
    <source>
        <strain evidence="2">VN-18</strain>
    </source>
</reference>
<sequence length="145" mass="17100">MLFIILFIKLFNLIKIEGKNNSLYINNEIIEKGILNCCNNEWSNCCRQRLFEDKNILCSGLSNEKALKIGICLEKYFYGNKTSIIEKRAFNCCWQLSGEECRQLCYLYLRSPTMPPEQKFTFTNKCLINNINNNNNKEEEEEELE</sequence>
<feature type="chain" id="PRO_5035875827" description="DB domain-containing protein" evidence="1">
    <location>
        <begin position="19"/>
        <end position="145"/>
    </location>
</feature>
<accession>A0A8S9ZSL3</accession>
<dbReference type="InterPro" id="IPR036341">
    <property type="entry name" value="Her-1_sf"/>
</dbReference>
<dbReference type="OrthoDB" id="10436175at2759"/>
<dbReference type="EMBL" id="JABEBT010000033">
    <property type="protein sequence ID" value="KAF7636131.1"/>
    <property type="molecule type" value="Genomic_DNA"/>
</dbReference>
<evidence type="ECO:0008006" key="4">
    <source>
        <dbReference type="Google" id="ProtNLM"/>
    </source>
</evidence>